<dbReference type="eggNOG" id="COG2259">
    <property type="taxonomic scope" value="Bacteria"/>
</dbReference>
<dbReference type="PANTHER" id="PTHR33452">
    <property type="entry name" value="OXIDOREDUCTASE CATD-RELATED"/>
    <property type="match status" value="1"/>
</dbReference>
<dbReference type="PANTHER" id="PTHR33452:SF1">
    <property type="entry name" value="INNER MEMBRANE PROTEIN YPHA-RELATED"/>
    <property type="match status" value="1"/>
</dbReference>
<evidence type="ECO:0000256" key="5">
    <source>
        <dbReference type="ARBA" id="ARBA00022989"/>
    </source>
</evidence>
<dbReference type="InterPro" id="IPR051907">
    <property type="entry name" value="DoxX-like_oxidoreductase"/>
</dbReference>
<evidence type="ECO:0000256" key="7">
    <source>
        <dbReference type="SAM" id="Phobius"/>
    </source>
</evidence>
<keyword evidence="9" id="KW-1185">Reference proteome</keyword>
<feature type="transmembrane region" description="Helical" evidence="7">
    <location>
        <begin position="47"/>
        <end position="68"/>
    </location>
</feature>
<accession>B6BIE3</accession>
<comment type="similarity">
    <text evidence="2">Belongs to the DoxX family.</text>
</comment>
<organism evidence="8 9">
    <name type="scientific">Sulfurimonas gotlandica (strain DSM 19862 / JCM 16533 / GD1)</name>
    <dbReference type="NCBI Taxonomy" id="929558"/>
    <lineage>
        <taxon>Bacteria</taxon>
        <taxon>Pseudomonadati</taxon>
        <taxon>Campylobacterota</taxon>
        <taxon>Epsilonproteobacteria</taxon>
        <taxon>Campylobacterales</taxon>
        <taxon>Sulfurimonadaceae</taxon>
        <taxon>Sulfurimonas</taxon>
    </lineage>
</organism>
<sequence>MFQNSDIAKLIIRLSLGIMMLFHGVDKIINGIGGVKYLTTNAGLPEFLAYGVYVGEVVVPIFIILGLYARVASVVLALNMLMAIFLAHGGSLLALGKHGAPVIELPLFYLILSVAVFLLGSGRYSVNSK</sequence>
<evidence type="ECO:0000256" key="3">
    <source>
        <dbReference type="ARBA" id="ARBA00022475"/>
    </source>
</evidence>
<dbReference type="EMBL" id="AFRZ01000001">
    <property type="protein sequence ID" value="EHP30296.1"/>
    <property type="molecule type" value="Genomic_DNA"/>
</dbReference>
<dbReference type="RefSeq" id="WP_008336500.1">
    <property type="nucleotide sequence ID" value="NZ_AFRZ01000001.1"/>
</dbReference>
<evidence type="ECO:0000256" key="4">
    <source>
        <dbReference type="ARBA" id="ARBA00022692"/>
    </source>
</evidence>
<evidence type="ECO:0000256" key="2">
    <source>
        <dbReference type="ARBA" id="ARBA00006679"/>
    </source>
</evidence>
<gene>
    <name evidence="8" type="ORF">SMGD1_1773</name>
</gene>
<name>B6BIE3_SULGG</name>
<keyword evidence="4 7" id="KW-0812">Transmembrane</keyword>
<evidence type="ECO:0000256" key="6">
    <source>
        <dbReference type="ARBA" id="ARBA00023136"/>
    </source>
</evidence>
<evidence type="ECO:0000313" key="9">
    <source>
        <dbReference type="Proteomes" id="UP000006431"/>
    </source>
</evidence>
<dbReference type="AlphaFoldDB" id="B6BIE3"/>
<protein>
    <submittedName>
        <fullName evidence="8">Membrane protein containing DoxX domain</fullName>
    </submittedName>
</protein>
<reference evidence="8 9" key="1">
    <citation type="journal article" date="2012" name="Proc. Natl. Acad. Sci. U.S.A.">
        <title>Genome and physiology of a model Epsilonproteobacterium responsible for sulfide detoxification in marine oxygen depletion zones.</title>
        <authorList>
            <person name="Grote J."/>
            <person name="Schott T."/>
            <person name="Bruckner C.G."/>
            <person name="Glockner F.O."/>
            <person name="Jost G."/>
            <person name="Teeling H."/>
            <person name="Labrenz M."/>
            <person name="Jurgens K."/>
        </authorList>
    </citation>
    <scope>NUCLEOTIDE SEQUENCE [LARGE SCALE GENOMIC DNA]</scope>
    <source>
        <strain evidence="8 9">GD1</strain>
    </source>
</reference>
<keyword evidence="6 7" id="KW-0472">Membrane</keyword>
<dbReference type="GO" id="GO:0005886">
    <property type="term" value="C:plasma membrane"/>
    <property type="evidence" value="ECO:0007669"/>
    <property type="project" value="UniProtKB-SubCell"/>
</dbReference>
<accession>H1FVI3</accession>
<dbReference type="HOGENOM" id="CLU_058421_6_3_7"/>
<feature type="transmembrane region" description="Helical" evidence="7">
    <location>
        <begin position="75"/>
        <end position="95"/>
    </location>
</feature>
<feature type="transmembrane region" description="Helical" evidence="7">
    <location>
        <begin position="107"/>
        <end position="126"/>
    </location>
</feature>
<keyword evidence="5 7" id="KW-1133">Transmembrane helix</keyword>
<dbReference type="STRING" id="929558.SMGD1_1773"/>
<feature type="transmembrane region" description="Helical" evidence="7">
    <location>
        <begin position="7"/>
        <end position="25"/>
    </location>
</feature>
<comment type="caution">
    <text evidence="8">The sequence shown here is derived from an EMBL/GenBank/DDBJ whole genome shotgun (WGS) entry which is preliminary data.</text>
</comment>
<dbReference type="Pfam" id="PF07681">
    <property type="entry name" value="DoxX"/>
    <property type="match status" value="1"/>
</dbReference>
<proteinExistence type="inferred from homology"/>
<dbReference type="Proteomes" id="UP000006431">
    <property type="component" value="Unassembled WGS sequence"/>
</dbReference>
<dbReference type="InterPro" id="IPR032808">
    <property type="entry name" value="DoxX"/>
</dbReference>
<comment type="subcellular location">
    <subcellularLocation>
        <location evidence="1">Cell membrane</location>
        <topology evidence="1">Multi-pass membrane protein</topology>
    </subcellularLocation>
</comment>
<dbReference type="PATRIC" id="fig|929558.5.peg.1768"/>
<dbReference type="OrthoDB" id="280866at2"/>
<keyword evidence="3" id="KW-1003">Cell membrane</keyword>
<evidence type="ECO:0000256" key="1">
    <source>
        <dbReference type="ARBA" id="ARBA00004651"/>
    </source>
</evidence>
<evidence type="ECO:0000313" key="8">
    <source>
        <dbReference type="EMBL" id="EHP30296.1"/>
    </source>
</evidence>